<keyword evidence="1" id="KW-0472">Membrane</keyword>
<evidence type="ECO:0000256" key="1">
    <source>
        <dbReference type="SAM" id="Phobius"/>
    </source>
</evidence>
<organism evidence="2 3">
    <name type="scientific">Marivirga lumbricoides</name>
    <dbReference type="NCBI Taxonomy" id="1046115"/>
    <lineage>
        <taxon>Bacteria</taxon>
        <taxon>Pseudomonadati</taxon>
        <taxon>Bacteroidota</taxon>
        <taxon>Cytophagia</taxon>
        <taxon>Cytophagales</taxon>
        <taxon>Marivirgaceae</taxon>
        <taxon>Marivirga</taxon>
    </lineage>
</organism>
<protein>
    <submittedName>
        <fullName evidence="2">Uncharacterized protein</fullName>
    </submittedName>
</protein>
<feature type="non-terminal residue" evidence="2">
    <location>
        <position position="1"/>
    </location>
</feature>
<gene>
    <name evidence="2" type="ORF">C9994_17715</name>
</gene>
<feature type="transmembrane region" description="Helical" evidence="1">
    <location>
        <begin position="35"/>
        <end position="56"/>
    </location>
</feature>
<evidence type="ECO:0000313" key="2">
    <source>
        <dbReference type="EMBL" id="PTB88538.1"/>
    </source>
</evidence>
<feature type="transmembrane region" description="Helical" evidence="1">
    <location>
        <begin position="7"/>
        <end position="29"/>
    </location>
</feature>
<keyword evidence="1" id="KW-1133">Transmembrane helix</keyword>
<dbReference type="EMBL" id="PYVU01000734">
    <property type="protein sequence ID" value="PTB88538.1"/>
    <property type="molecule type" value="Genomic_DNA"/>
</dbReference>
<keyword evidence="1" id="KW-0812">Transmembrane</keyword>
<feature type="transmembrane region" description="Helical" evidence="1">
    <location>
        <begin position="94"/>
        <end position="115"/>
    </location>
</feature>
<evidence type="ECO:0000313" key="3">
    <source>
        <dbReference type="Proteomes" id="UP000240608"/>
    </source>
</evidence>
<sequence>LFFSGNLLKILFLLFFISETWKVLISYYSDDFIEYGFHFIIIWMIFVPIFFLFSIFEIWYLKSIIRNIIILLIPIFIPLSLIISFLIIDQLLFLWSISLILLFTIVSEVILMIYYKFRWRN</sequence>
<dbReference type="Proteomes" id="UP000240608">
    <property type="component" value="Unassembled WGS sequence"/>
</dbReference>
<reference evidence="2 3" key="1">
    <citation type="submission" date="2018-03" db="EMBL/GenBank/DDBJ databases">
        <title>Cross-interface Injection: A General Nanoliter Liquid Handling Method Applied to Single Cells Genome Amplification Automated Nanoliter Liquid Handling Applied to Single Cell Multiple Displacement Amplification.</title>
        <authorList>
            <person name="Yun J."/>
            <person name="Xu P."/>
            <person name="Xu J."/>
            <person name="Dai X."/>
            <person name="Wang Y."/>
            <person name="Zheng X."/>
            <person name="Cao C."/>
            <person name="Yi Q."/>
            <person name="Zhu Y."/>
            <person name="Wang L."/>
            <person name="Dong Z."/>
            <person name="Huang Y."/>
            <person name="Huang L."/>
            <person name="Du W."/>
        </authorList>
    </citation>
    <scope>NUCLEOTIDE SEQUENCE [LARGE SCALE GENOMIC DNA]</scope>
    <source>
        <strain evidence="2 3">Z-D1-2</strain>
    </source>
</reference>
<comment type="caution">
    <text evidence="2">The sequence shown here is derived from an EMBL/GenBank/DDBJ whole genome shotgun (WGS) entry which is preliminary data.</text>
</comment>
<feature type="transmembrane region" description="Helical" evidence="1">
    <location>
        <begin position="68"/>
        <end position="88"/>
    </location>
</feature>
<dbReference type="AlphaFoldDB" id="A0A2T4D467"/>
<name>A0A2T4D467_9BACT</name>
<accession>A0A2T4D467</accession>
<proteinExistence type="predicted"/>